<organism evidence="3 4">
    <name type="scientific">Penicillium bovifimosum</name>
    <dbReference type="NCBI Taxonomy" id="126998"/>
    <lineage>
        <taxon>Eukaryota</taxon>
        <taxon>Fungi</taxon>
        <taxon>Dikarya</taxon>
        <taxon>Ascomycota</taxon>
        <taxon>Pezizomycotina</taxon>
        <taxon>Eurotiomycetes</taxon>
        <taxon>Eurotiomycetidae</taxon>
        <taxon>Eurotiales</taxon>
        <taxon>Aspergillaceae</taxon>
        <taxon>Penicillium</taxon>
    </lineage>
</organism>
<dbReference type="PANTHER" id="PTHR21357">
    <property type="entry name" value="FAM172 FAMILY PROTEIN HOMOLOG CG10038"/>
    <property type="match status" value="1"/>
</dbReference>
<accession>A0A9W9GVC9</accession>
<dbReference type="PANTHER" id="PTHR21357:SF4">
    <property type="entry name" value="FAM172 FAMILY PROTEIN HOMOLOG CG10038"/>
    <property type="match status" value="1"/>
</dbReference>
<keyword evidence="4" id="KW-1185">Reference proteome</keyword>
<evidence type="ECO:0000313" key="3">
    <source>
        <dbReference type="EMBL" id="KAJ5130583.1"/>
    </source>
</evidence>
<dbReference type="InterPro" id="IPR048263">
    <property type="entry name" value="Arb2"/>
</dbReference>
<evidence type="ECO:0000259" key="2">
    <source>
        <dbReference type="Pfam" id="PF22749"/>
    </source>
</evidence>
<dbReference type="EMBL" id="JAPQKL010000005">
    <property type="protein sequence ID" value="KAJ5130583.1"/>
    <property type="molecule type" value="Genomic_DNA"/>
</dbReference>
<feature type="compositionally biased region" description="Basic and acidic residues" evidence="1">
    <location>
        <begin position="430"/>
        <end position="440"/>
    </location>
</feature>
<evidence type="ECO:0000313" key="4">
    <source>
        <dbReference type="Proteomes" id="UP001149079"/>
    </source>
</evidence>
<dbReference type="Pfam" id="PF22749">
    <property type="entry name" value="Arb2"/>
    <property type="match status" value="1"/>
</dbReference>
<name>A0A9W9GVC9_9EURO</name>
<dbReference type="GeneID" id="81406536"/>
<dbReference type="GO" id="GO:0005634">
    <property type="term" value="C:nucleus"/>
    <property type="evidence" value="ECO:0007669"/>
    <property type="project" value="TreeGrafter"/>
</dbReference>
<feature type="region of interest" description="Disordered" evidence="1">
    <location>
        <begin position="425"/>
        <end position="446"/>
    </location>
</feature>
<dbReference type="RefSeq" id="XP_056520962.1">
    <property type="nucleotide sequence ID" value="XM_056667366.1"/>
</dbReference>
<dbReference type="GO" id="GO:0035197">
    <property type="term" value="F:siRNA binding"/>
    <property type="evidence" value="ECO:0007669"/>
    <property type="project" value="TreeGrafter"/>
</dbReference>
<evidence type="ECO:0000256" key="1">
    <source>
        <dbReference type="SAM" id="MobiDB-lite"/>
    </source>
</evidence>
<comment type="caution">
    <text evidence="3">The sequence shown here is derived from an EMBL/GenBank/DDBJ whole genome shotgun (WGS) entry which is preliminary data.</text>
</comment>
<reference evidence="3" key="1">
    <citation type="submission" date="2022-11" db="EMBL/GenBank/DDBJ databases">
        <authorList>
            <person name="Petersen C."/>
        </authorList>
    </citation>
    <scope>NUCLEOTIDE SEQUENCE</scope>
    <source>
        <strain evidence="3">IBT 22155</strain>
    </source>
</reference>
<reference evidence="3" key="2">
    <citation type="journal article" date="2023" name="IMA Fungus">
        <title>Comparative genomic study of the Penicillium genus elucidates a diverse pangenome and 15 lateral gene transfer events.</title>
        <authorList>
            <person name="Petersen C."/>
            <person name="Sorensen T."/>
            <person name="Nielsen M.R."/>
            <person name="Sondergaard T.E."/>
            <person name="Sorensen J.L."/>
            <person name="Fitzpatrick D.A."/>
            <person name="Frisvad J.C."/>
            <person name="Nielsen K.L."/>
        </authorList>
    </citation>
    <scope>NUCLEOTIDE SEQUENCE</scope>
    <source>
        <strain evidence="3">IBT 22155</strain>
    </source>
</reference>
<proteinExistence type="predicted"/>
<dbReference type="GO" id="GO:0031048">
    <property type="term" value="P:regulatory ncRNA-mediated heterochromatin formation"/>
    <property type="evidence" value="ECO:0007669"/>
    <property type="project" value="TreeGrafter"/>
</dbReference>
<dbReference type="Proteomes" id="UP001149079">
    <property type="component" value="Unassembled WGS sequence"/>
</dbReference>
<dbReference type="InterPro" id="IPR053858">
    <property type="entry name" value="Arb2_dom"/>
</dbReference>
<gene>
    <name evidence="3" type="ORF">N7515_006622</name>
</gene>
<dbReference type="AlphaFoldDB" id="A0A9W9GVC9"/>
<protein>
    <recommendedName>
        <fullName evidence="2">Arb2 domain-containing protein</fullName>
    </recommendedName>
</protein>
<sequence length="446" mass="48918">MVLCFTEDLLPKDPVYPDDLEKLGFFLTKDDKVRYIVAPDQGPRYKIDRNDRVNRVHIEALHGSLRKLVIQRLAGLNMDVVKLPSSGPNAPIIGSRNFNTASRVVVYFGEVIEDLGVFSFRDICDDGLDFGSAVGLAKAILHGQKDSATTALILANAGQHVWHNGSDVAMTSASFNNRAQSYIVENQRPANSSNIVANNKSLNAHVRYIFEDILMPHLPVGAKIDVLGMSEGGTAAMSYLAKRWNIWAPHVSCMALVNPEALSNDLDMGEATDSKSFAHFFQTRCRAWILSDSPIGTLVDFRDIYGCNTYSCGEDRKSSCMITRGLGHICSWMKIMNQCPLAREASSVVPGSESKSSRGHVGAIPKPTDTRPSLVKRFEVDDRLVIERFSEYMTAAWLTADVIDIVSRLSEVDQANGDEAAVAIDEATEVSDKAEARTESDGGPVM</sequence>
<feature type="domain" description="Arb2" evidence="2">
    <location>
        <begin position="16"/>
        <end position="294"/>
    </location>
</feature>
<dbReference type="OrthoDB" id="421951at2759"/>